<sequence length="211" mass="23382">MKTLFKSTLIIFMLVASCHICDAQKDTNILKGQVAIGFNRPLWRGFVPGLNSQNINFPTVNLGLQYMFKPQFGAKLDFGFNRFANADDVPDFKVNYTRFNAQFVYDPTDAIGFLPQRMRLVLHAGPGISFVKPLGNLGDNKQTYLNFLIGTELHYALSETMSIYGDVSYIHGFTSVEDYNPPLSGLGAFNDGILTATIGVTFSISGCYTCN</sequence>
<protein>
    <submittedName>
        <fullName evidence="1">Cell envelope biogenesis protein OmpA</fullName>
    </submittedName>
</protein>
<dbReference type="InterPro" id="IPR011250">
    <property type="entry name" value="OMP/PagP_B-barrel"/>
</dbReference>
<dbReference type="RefSeq" id="WP_311427730.1">
    <property type="nucleotide sequence ID" value="NZ_JAVRIA010000005.1"/>
</dbReference>
<dbReference type="EMBL" id="JAVRIA010000005">
    <property type="protein sequence ID" value="MDT0558965.1"/>
    <property type="molecule type" value="Genomic_DNA"/>
</dbReference>
<evidence type="ECO:0000313" key="2">
    <source>
        <dbReference type="Proteomes" id="UP001259492"/>
    </source>
</evidence>
<dbReference type="SUPFAM" id="SSF56925">
    <property type="entry name" value="OMPA-like"/>
    <property type="match status" value="1"/>
</dbReference>
<comment type="caution">
    <text evidence="1">The sequence shown here is derived from an EMBL/GenBank/DDBJ whole genome shotgun (WGS) entry which is preliminary data.</text>
</comment>
<dbReference type="PROSITE" id="PS51257">
    <property type="entry name" value="PROKAR_LIPOPROTEIN"/>
    <property type="match status" value="1"/>
</dbReference>
<gene>
    <name evidence="1" type="ORF">RM697_09920</name>
</gene>
<name>A0ABU2YLD4_9FLAO</name>
<organism evidence="1 2">
    <name type="scientific">Microcosmobacter mediterraneus</name>
    <dbReference type="NCBI Taxonomy" id="3075607"/>
    <lineage>
        <taxon>Bacteria</taxon>
        <taxon>Pseudomonadati</taxon>
        <taxon>Bacteroidota</taxon>
        <taxon>Flavobacteriia</taxon>
        <taxon>Flavobacteriales</taxon>
        <taxon>Flavobacteriaceae</taxon>
        <taxon>Microcosmobacter</taxon>
    </lineage>
</organism>
<dbReference type="Proteomes" id="UP001259492">
    <property type="component" value="Unassembled WGS sequence"/>
</dbReference>
<reference evidence="1 2" key="1">
    <citation type="submission" date="2023-09" db="EMBL/GenBank/DDBJ databases">
        <authorList>
            <person name="Rey-Velasco X."/>
        </authorList>
    </citation>
    <scope>NUCLEOTIDE SEQUENCE [LARGE SCALE GENOMIC DNA]</scope>
    <source>
        <strain evidence="1 2">W332</strain>
    </source>
</reference>
<keyword evidence="2" id="KW-1185">Reference proteome</keyword>
<proteinExistence type="predicted"/>
<evidence type="ECO:0000313" key="1">
    <source>
        <dbReference type="EMBL" id="MDT0558965.1"/>
    </source>
</evidence>
<dbReference type="Gene3D" id="2.40.160.20">
    <property type="match status" value="1"/>
</dbReference>
<accession>A0ABU2YLD4</accession>